<dbReference type="EMBL" id="CP117884">
    <property type="protein sequence ID" value="WDF81964.1"/>
    <property type="molecule type" value="Genomic_DNA"/>
</dbReference>
<reference evidence="1 2" key="1">
    <citation type="submission" date="2023-02" db="EMBL/GenBank/DDBJ databases">
        <title>Genome sequence of Lacticaseibacillus sp. KACC 23028.</title>
        <authorList>
            <person name="Kim S."/>
            <person name="Heo J."/>
            <person name="Kwon S.-W."/>
        </authorList>
    </citation>
    <scope>NUCLEOTIDE SEQUENCE [LARGE SCALE GENOMIC DNA]</scope>
    <source>
        <strain evidence="1 2">KACC 23028</strain>
    </source>
</reference>
<dbReference type="RefSeq" id="WP_274259093.1">
    <property type="nucleotide sequence ID" value="NZ_CP117884.1"/>
</dbReference>
<protein>
    <recommendedName>
        <fullName evidence="3">Mga helix-turn-helix domain-containing protein</fullName>
    </recommendedName>
</protein>
<accession>A0ABY7WQB7</accession>
<evidence type="ECO:0000313" key="2">
    <source>
        <dbReference type="Proteomes" id="UP001220377"/>
    </source>
</evidence>
<proteinExistence type="predicted"/>
<evidence type="ECO:0000313" key="1">
    <source>
        <dbReference type="EMBL" id="WDF81964.1"/>
    </source>
</evidence>
<sequence>MDYQMLLTDDDERISAILNQLVVAHSHMLPLTDLIAATQLSPYKIRKLINTTNDDLQKLQSCTRVTLSETKPTQVQLINPGPSLMPQMALNLLARSPLFVVFEYRFFYNNVQPKSEYMRAHFLSQTPFYHYEALLQQRIDADQGSLDDLPNAHVEPEYATRIQLFQIYLHAYQGVKSPFPELDASTAQITAILNRVLDVSPSPSKQNLLNVFLKVWQKRLRNQDYLQTSLLKPGEISAKMLSQLAPIIDLATADSAPRELHTNVELEYMLTLLSLLEVIPQIETMLAQPYQEDAERMTDAFLNQAKQLQLHAGTGTIDLGKLRGALMLINVKFLILHLTPMSFNTSVGRDFFERAYPAFDLLILKFIPELRSKLHYAVSTSDESVLYHNYMFALITSCPEMAINATIHICVDFTQGHVFTQYLAQMIRTFANAKIVIDTSVTPETNIYLSDTPSITVKCTQVIWKHSPSVTDWSHLIQQMIPIVEKQLLTRH</sequence>
<organism evidence="1 2">
    <name type="scientific">Lacticaseibacillus pabuli</name>
    <dbReference type="NCBI Taxonomy" id="3025672"/>
    <lineage>
        <taxon>Bacteria</taxon>
        <taxon>Bacillati</taxon>
        <taxon>Bacillota</taxon>
        <taxon>Bacilli</taxon>
        <taxon>Lactobacillales</taxon>
        <taxon>Lactobacillaceae</taxon>
        <taxon>Lacticaseibacillus</taxon>
    </lineage>
</organism>
<evidence type="ECO:0008006" key="3">
    <source>
        <dbReference type="Google" id="ProtNLM"/>
    </source>
</evidence>
<gene>
    <name evidence="1" type="ORF">PQ472_08520</name>
</gene>
<dbReference type="Proteomes" id="UP001220377">
    <property type="component" value="Chromosome"/>
</dbReference>
<name>A0ABY7WQB7_9LACO</name>
<keyword evidence="2" id="KW-1185">Reference proteome</keyword>